<dbReference type="NCBIfam" id="TIGR00277">
    <property type="entry name" value="HDIG"/>
    <property type="match status" value="1"/>
</dbReference>
<feature type="domain" description="HD/PDEase" evidence="2">
    <location>
        <begin position="157"/>
        <end position="289"/>
    </location>
</feature>
<dbReference type="SMART" id="SM00471">
    <property type="entry name" value="HDc"/>
    <property type="match status" value="1"/>
</dbReference>
<dbReference type="PANTHER" id="PTHR37294">
    <property type="entry name" value="3'-5' EXORIBONUCLEASE YHAM"/>
    <property type="match status" value="1"/>
</dbReference>
<dbReference type="Pfam" id="PF01966">
    <property type="entry name" value="HD"/>
    <property type="match status" value="1"/>
</dbReference>
<dbReference type="InterPro" id="IPR006674">
    <property type="entry name" value="HD_domain"/>
</dbReference>
<dbReference type="AlphaFoldDB" id="A0A9D9GR00"/>
<evidence type="ECO:0000259" key="2">
    <source>
        <dbReference type="SMART" id="SM00471"/>
    </source>
</evidence>
<dbReference type="Gene3D" id="2.40.50.140">
    <property type="entry name" value="Nucleic acid-binding proteins"/>
    <property type="match status" value="1"/>
</dbReference>
<name>A0A9D9GR00_9BACL</name>
<dbReference type="Gene3D" id="1.10.3210.10">
    <property type="entry name" value="Hypothetical protein af1432"/>
    <property type="match status" value="1"/>
</dbReference>
<dbReference type="GO" id="GO:0031125">
    <property type="term" value="P:rRNA 3'-end processing"/>
    <property type="evidence" value="ECO:0007669"/>
    <property type="project" value="TreeGrafter"/>
</dbReference>
<dbReference type="EMBL" id="JADING010000001">
    <property type="protein sequence ID" value="MBO8413856.1"/>
    <property type="molecule type" value="Genomic_DNA"/>
</dbReference>
<keyword evidence="1" id="KW-0378">Hydrolase</keyword>
<dbReference type="InterPro" id="IPR003607">
    <property type="entry name" value="HD/PDEase_dom"/>
</dbReference>
<accession>A0A9D9GR00</accession>
<dbReference type="CDD" id="cd04492">
    <property type="entry name" value="YhaM_OBF_like"/>
    <property type="match status" value="1"/>
</dbReference>
<dbReference type="CDD" id="cd00077">
    <property type="entry name" value="HDc"/>
    <property type="match status" value="1"/>
</dbReference>
<dbReference type="InterPro" id="IPR050798">
    <property type="entry name" value="YhaM_exoribonuc/phosphodiest"/>
</dbReference>
<dbReference type="PANTHER" id="PTHR37294:SF1">
    <property type="entry name" value="3'-5' EXORIBONUCLEASE YHAM"/>
    <property type="match status" value="1"/>
</dbReference>
<dbReference type="GO" id="GO:0016787">
    <property type="term" value="F:hydrolase activity"/>
    <property type="evidence" value="ECO:0007669"/>
    <property type="project" value="UniProtKB-KW"/>
</dbReference>
<proteinExistence type="predicted"/>
<comment type="caution">
    <text evidence="3">The sequence shown here is derived from an EMBL/GenBank/DDBJ whole genome shotgun (WGS) entry which is preliminary data.</text>
</comment>
<evidence type="ECO:0000313" key="3">
    <source>
        <dbReference type="EMBL" id="MBO8413856.1"/>
    </source>
</evidence>
<dbReference type="InterPro" id="IPR006675">
    <property type="entry name" value="HDIG_dom"/>
</dbReference>
<gene>
    <name evidence="3" type="ORF">IAC78_00020</name>
</gene>
<reference evidence="3" key="1">
    <citation type="submission" date="2020-10" db="EMBL/GenBank/DDBJ databases">
        <authorList>
            <person name="Gilroy R."/>
        </authorList>
    </citation>
    <scope>NUCLEOTIDE SEQUENCE</scope>
    <source>
        <strain evidence="3">1748</strain>
    </source>
</reference>
<evidence type="ECO:0000313" key="4">
    <source>
        <dbReference type="Proteomes" id="UP000823629"/>
    </source>
</evidence>
<organism evidence="3 4">
    <name type="scientific">Candidatus Scatoplasma merdavium</name>
    <dbReference type="NCBI Taxonomy" id="2840932"/>
    <lineage>
        <taxon>Bacteria</taxon>
        <taxon>Bacillati</taxon>
        <taxon>Bacillota</taxon>
        <taxon>Bacilli</taxon>
        <taxon>Bacillales</taxon>
        <taxon>Candidatus Scatoplasma</taxon>
    </lineage>
</organism>
<dbReference type="SUPFAM" id="SSF109604">
    <property type="entry name" value="HD-domain/PDEase-like"/>
    <property type="match status" value="1"/>
</dbReference>
<dbReference type="Proteomes" id="UP000823629">
    <property type="component" value="Unassembled WGS sequence"/>
</dbReference>
<sequence>MSKLLKEYVNEGGGYFSSPLLVRSVDKGVASNGSNYLTVRLSDISMQIVAKKWTVSEEDLQILQPNTIVKIIGNIFEYRNSPQLKIEKVEHIDKSEYDLSDFYYTCPMKEDELKKEVESIIETIEDEEIATLVKKVIEATEGKYFTYPAAVSIHHSYKGGIAYHSLCMAKLADKVAELYPQVNRDYLIAGCLIHDVGKTVEMNGVVATNYSDIGNLEGHISIGAHIVSKVGDEIHIDERKLAYLVHIVLSHHGEYEYGSPVLPKTTEALLVHSIDEMDSRLNILEQLLNNVENDSLSLKSPLFNNRAFFRTK</sequence>
<reference evidence="3" key="2">
    <citation type="journal article" date="2021" name="PeerJ">
        <title>Extensive microbial diversity within the chicken gut microbiome revealed by metagenomics and culture.</title>
        <authorList>
            <person name="Gilroy R."/>
            <person name="Ravi A."/>
            <person name="Getino M."/>
            <person name="Pursley I."/>
            <person name="Horton D.L."/>
            <person name="Alikhan N.F."/>
            <person name="Baker D."/>
            <person name="Gharbi K."/>
            <person name="Hall N."/>
            <person name="Watson M."/>
            <person name="Adriaenssens E.M."/>
            <person name="Foster-Nyarko E."/>
            <person name="Jarju S."/>
            <person name="Secka A."/>
            <person name="Antonio M."/>
            <person name="Oren A."/>
            <person name="Chaudhuri R.R."/>
            <person name="La Ragione R."/>
            <person name="Hildebrand F."/>
            <person name="Pallen M.J."/>
        </authorList>
    </citation>
    <scope>NUCLEOTIDE SEQUENCE</scope>
    <source>
        <strain evidence="3">1748</strain>
    </source>
</reference>
<dbReference type="InterPro" id="IPR012340">
    <property type="entry name" value="NA-bd_OB-fold"/>
</dbReference>
<protein>
    <submittedName>
        <fullName evidence="3">HD domain-containing protein</fullName>
    </submittedName>
</protein>
<evidence type="ECO:0000256" key="1">
    <source>
        <dbReference type="ARBA" id="ARBA00022801"/>
    </source>
</evidence>